<evidence type="ECO:0000256" key="7">
    <source>
        <dbReference type="ARBA" id="ARBA00023180"/>
    </source>
</evidence>
<evidence type="ECO:0000313" key="11">
    <source>
        <dbReference type="Proteomes" id="UP000189674"/>
    </source>
</evidence>
<comment type="similarity">
    <text evidence="2">Belongs to the sulfatase family.</text>
</comment>
<comment type="cofactor">
    <cofactor evidence="1">
        <name>Ca(2+)</name>
        <dbReference type="ChEBI" id="CHEBI:29108"/>
    </cofactor>
</comment>
<dbReference type="STRING" id="1936003.STSP2_00722"/>
<dbReference type="Proteomes" id="UP000189674">
    <property type="component" value="Chromosome"/>
</dbReference>
<dbReference type="Gene3D" id="3.40.720.10">
    <property type="entry name" value="Alkaline Phosphatase, subunit A"/>
    <property type="match status" value="1"/>
</dbReference>
<keyword evidence="4 8" id="KW-0732">Signal</keyword>
<sequence length="490" mass="54804" precursor="true">MLNRRSFLKLAGVSLASAAVPSLAKAAEAGKPGSSPNIVLIYMDDMGYADPVCYGGKGYSTPNIDRLAKQGMLFTDFHVPQPVCSASRASLLTGCYSNRVSIEGALFPDSKKGLNPEEETIAEILKKRNYKTGMAGKWHLGHHREFLPLQHGFDEYLGLPYSNDMWPVDFNGNPAKSGWKKDCPPLPLIEDNEQVDTIDTLEDQDTLTTRYTERAVKFINENKRRPFFFYLAHTMTHVPLGVSEKFKGKSEQGMYGDVMMEIDWSVGQVMKALENNGLEEDTLVIFTSDNGPWLNFGNHAGSAEPLREGKQTTWEGGCRVSCIMRWPGQIPADSECDKLASTLDILPTIAEITGAPLPEKKIDGVSILSLLKGDENANPRKHLCYFYQRRLCAVREGNWKLVFPHTYQSYEGVEPGMDGHWGPRVKRKAELALYDLKNDIEETEDVKDEHPEVVKHLQKFATKARAELGDRLKNVEGSEVRPPGLHKQSK</sequence>
<keyword evidence="7" id="KW-0325">Glycoprotein</keyword>
<evidence type="ECO:0000256" key="1">
    <source>
        <dbReference type="ARBA" id="ARBA00001913"/>
    </source>
</evidence>
<evidence type="ECO:0000259" key="9">
    <source>
        <dbReference type="Pfam" id="PF00884"/>
    </source>
</evidence>
<dbReference type="InterPro" id="IPR006311">
    <property type="entry name" value="TAT_signal"/>
</dbReference>
<evidence type="ECO:0000256" key="8">
    <source>
        <dbReference type="SAM" id="SignalP"/>
    </source>
</evidence>
<reference evidence="11" key="1">
    <citation type="submission" date="2017-02" db="EMBL/GenBank/DDBJ databases">
        <title>Comparative genomics and description of representatives of a novel lineage of planctomycetes thriving in anoxic sediments.</title>
        <authorList>
            <person name="Spring S."/>
            <person name="Bunk B."/>
            <person name="Sproer C."/>
        </authorList>
    </citation>
    <scope>NUCLEOTIDE SEQUENCE [LARGE SCALE GENOMIC DNA]</scope>
    <source>
        <strain evidence="11">ST-NAGAB-D1</strain>
    </source>
</reference>
<dbReference type="InterPro" id="IPR050738">
    <property type="entry name" value="Sulfatase"/>
</dbReference>
<dbReference type="AlphaFoldDB" id="A0A1U9NIL8"/>
<dbReference type="Pfam" id="PF14707">
    <property type="entry name" value="Sulfatase_C"/>
    <property type="match status" value="1"/>
</dbReference>
<accession>A0A1U9NIL8</accession>
<proteinExistence type="inferred from homology"/>
<dbReference type="Gene3D" id="3.30.1120.10">
    <property type="match status" value="1"/>
</dbReference>
<evidence type="ECO:0000256" key="6">
    <source>
        <dbReference type="ARBA" id="ARBA00022837"/>
    </source>
</evidence>
<name>A0A1U9NIL8_9BACT</name>
<keyword evidence="3" id="KW-0479">Metal-binding</keyword>
<dbReference type="GO" id="GO:0046872">
    <property type="term" value="F:metal ion binding"/>
    <property type="evidence" value="ECO:0007669"/>
    <property type="project" value="UniProtKB-KW"/>
</dbReference>
<dbReference type="Pfam" id="PF00884">
    <property type="entry name" value="Sulfatase"/>
    <property type="match status" value="1"/>
</dbReference>
<dbReference type="SUPFAM" id="SSF53649">
    <property type="entry name" value="Alkaline phosphatase-like"/>
    <property type="match status" value="1"/>
</dbReference>
<evidence type="ECO:0000313" key="10">
    <source>
        <dbReference type="EMBL" id="AQT67574.1"/>
    </source>
</evidence>
<protein>
    <submittedName>
        <fullName evidence="10">Arylsulfatase</fullName>
        <ecNumber evidence="10">3.1.6.1</ecNumber>
    </submittedName>
</protein>
<dbReference type="CDD" id="cd16026">
    <property type="entry name" value="GALNS_like"/>
    <property type="match status" value="1"/>
</dbReference>
<keyword evidence="11" id="KW-1185">Reference proteome</keyword>
<dbReference type="GO" id="GO:0004065">
    <property type="term" value="F:arylsulfatase activity"/>
    <property type="evidence" value="ECO:0007669"/>
    <property type="project" value="UniProtKB-EC"/>
</dbReference>
<dbReference type="InterPro" id="IPR000917">
    <property type="entry name" value="Sulfatase_N"/>
</dbReference>
<feature type="domain" description="Sulfatase N-terminal" evidence="9">
    <location>
        <begin position="36"/>
        <end position="354"/>
    </location>
</feature>
<dbReference type="FunFam" id="3.40.720.10:FF:000023">
    <property type="entry name" value="Arylsulfatase A"/>
    <property type="match status" value="1"/>
</dbReference>
<gene>
    <name evidence="10" type="primary">atsA_6</name>
    <name evidence="10" type="ORF">STSP2_00722</name>
</gene>
<dbReference type="InterPro" id="IPR017850">
    <property type="entry name" value="Alkaline_phosphatase_core_sf"/>
</dbReference>
<evidence type="ECO:0000256" key="2">
    <source>
        <dbReference type="ARBA" id="ARBA00008779"/>
    </source>
</evidence>
<dbReference type="KEGG" id="alus:STSP2_00722"/>
<keyword evidence="5 10" id="KW-0378">Hydrolase</keyword>
<dbReference type="PANTHER" id="PTHR42693">
    <property type="entry name" value="ARYLSULFATASE FAMILY MEMBER"/>
    <property type="match status" value="1"/>
</dbReference>
<organism evidence="10 11">
    <name type="scientific">Anaerohalosphaera lusitana</name>
    <dbReference type="NCBI Taxonomy" id="1936003"/>
    <lineage>
        <taxon>Bacteria</taxon>
        <taxon>Pseudomonadati</taxon>
        <taxon>Planctomycetota</taxon>
        <taxon>Phycisphaerae</taxon>
        <taxon>Sedimentisphaerales</taxon>
        <taxon>Anaerohalosphaeraceae</taxon>
        <taxon>Anaerohalosphaera</taxon>
    </lineage>
</organism>
<feature type="signal peptide" evidence="8">
    <location>
        <begin position="1"/>
        <end position="26"/>
    </location>
</feature>
<evidence type="ECO:0000256" key="4">
    <source>
        <dbReference type="ARBA" id="ARBA00022729"/>
    </source>
</evidence>
<dbReference type="PANTHER" id="PTHR42693:SF53">
    <property type="entry name" value="ENDO-4-O-SULFATASE"/>
    <property type="match status" value="1"/>
</dbReference>
<evidence type="ECO:0000256" key="5">
    <source>
        <dbReference type="ARBA" id="ARBA00022801"/>
    </source>
</evidence>
<evidence type="ECO:0000256" key="3">
    <source>
        <dbReference type="ARBA" id="ARBA00022723"/>
    </source>
</evidence>
<dbReference type="RefSeq" id="WP_205847988.1">
    <property type="nucleotide sequence ID" value="NZ_CP019791.1"/>
</dbReference>
<feature type="chain" id="PRO_5010698189" evidence="8">
    <location>
        <begin position="27"/>
        <end position="490"/>
    </location>
</feature>
<dbReference type="PROSITE" id="PS51318">
    <property type="entry name" value="TAT"/>
    <property type="match status" value="1"/>
</dbReference>
<dbReference type="EC" id="3.1.6.1" evidence="10"/>
<dbReference type="EMBL" id="CP019791">
    <property type="protein sequence ID" value="AQT67574.1"/>
    <property type="molecule type" value="Genomic_DNA"/>
</dbReference>
<keyword evidence="6" id="KW-0106">Calcium</keyword>